<evidence type="ECO:0000313" key="2">
    <source>
        <dbReference type="Proteomes" id="UP000287756"/>
    </source>
</evidence>
<organism evidence="1 2">
    <name type="scientific">Halobacillus litoralis</name>
    <dbReference type="NCBI Taxonomy" id="45668"/>
    <lineage>
        <taxon>Bacteria</taxon>
        <taxon>Bacillati</taxon>
        <taxon>Bacillota</taxon>
        <taxon>Bacilli</taxon>
        <taxon>Bacillales</taxon>
        <taxon>Bacillaceae</taxon>
        <taxon>Halobacillus</taxon>
    </lineage>
</organism>
<dbReference type="InterPro" id="IPR014962">
    <property type="entry name" value="YolD"/>
</dbReference>
<dbReference type="EMBL" id="CP026118">
    <property type="protein sequence ID" value="QAS52359.1"/>
    <property type="molecule type" value="Genomic_DNA"/>
</dbReference>
<protein>
    <submittedName>
        <fullName evidence="1">YolD-like family protein</fullName>
    </submittedName>
</protein>
<proteinExistence type="predicted"/>
<dbReference type="Pfam" id="PF08863">
    <property type="entry name" value="YolD"/>
    <property type="match status" value="1"/>
</dbReference>
<dbReference type="PANTHER" id="PTHR40051">
    <property type="entry name" value="IG HYPOTHETICAL 15966"/>
    <property type="match status" value="1"/>
</dbReference>
<evidence type="ECO:0000313" key="1">
    <source>
        <dbReference type="EMBL" id="QAS52359.1"/>
    </source>
</evidence>
<dbReference type="RefSeq" id="WP_128524646.1">
    <property type="nucleotide sequence ID" value="NZ_CP026118.1"/>
</dbReference>
<dbReference type="AlphaFoldDB" id="A0A410MC92"/>
<name>A0A410MC92_9BACI</name>
<sequence length="113" mass="13567">MDNRNRDRGTLKWTSLMLPEHVEMIKQVWKEDERIEKPILDEQQWEEIGFKLQRALTDNLPVEIRFHNGFDYSDEKVKVVHLDPQNRKIKCIGLQDKLHTSFQVDDIMDVHII</sequence>
<accession>A0A410MC92</accession>
<reference evidence="1 2" key="1">
    <citation type="submission" date="2018-01" db="EMBL/GenBank/DDBJ databases">
        <title>The whole genome sequencing and assembly of Halobacillus litoralis ERB031 strain.</title>
        <authorList>
            <person name="Lee S.-J."/>
            <person name="Park M.-K."/>
            <person name="Kim J.-Y."/>
            <person name="Lee Y.-J."/>
            <person name="Yi H."/>
            <person name="Bahn Y.-S."/>
            <person name="Kim J.F."/>
            <person name="Lee D.-W."/>
        </authorList>
    </citation>
    <scope>NUCLEOTIDE SEQUENCE [LARGE SCALE GENOMIC DNA]</scope>
    <source>
        <strain evidence="1 2">ERB 031</strain>
    </source>
</reference>
<dbReference type="OrthoDB" id="1644322at2"/>
<dbReference type="PANTHER" id="PTHR40051:SF1">
    <property type="entry name" value="YOLD-LIKE FAMILY PROTEIN"/>
    <property type="match status" value="1"/>
</dbReference>
<gene>
    <name evidence="1" type="ORF">HLI_09005</name>
</gene>
<dbReference type="Proteomes" id="UP000287756">
    <property type="component" value="Chromosome"/>
</dbReference>
<dbReference type="KEGG" id="hli:HLI_09005"/>